<dbReference type="InterPro" id="IPR037047">
    <property type="entry name" value="PITH_dom_sf"/>
</dbReference>
<feature type="compositionally biased region" description="Basic and acidic residues" evidence="2">
    <location>
        <begin position="19"/>
        <end position="29"/>
    </location>
</feature>
<evidence type="ECO:0000313" key="4">
    <source>
        <dbReference type="EMBL" id="MDI1487344.1"/>
    </source>
</evidence>
<dbReference type="AlphaFoldDB" id="A0AA43QKK6"/>
<feature type="compositionally biased region" description="Basic and acidic residues" evidence="2">
    <location>
        <begin position="1"/>
        <end position="10"/>
    </location>
</feature>
<proteinExistence type="inferred from homology"/>
<evidence type="ECO:0000256" key="1">
    <source>
        <dbReference type="ARBA" id="ARBA00025788"/>
    </source>
</evidence>
<reference evidence="4" key="1">
    <citation type="journal article" date="2023" name="Genome Biol. Evol.">
        <title>First Whole Genome Sequence and Flow Cytometry Genome Size Data for the Lichen-Forming Fungus Ramalina farinacea (Ascomycota).</title>
        <authorList>
            <person name="Llewellyn T."/>
            <person name="Mian S."/>
            <person name="Hill R."/>
            <person name="Leitch I.J."/>
            <person name="Gaya E."/>
        </authorList>
    </citation>
    <scope>NUCLEOTIDE SEQUENCE</scope>
    <source>
        <strain evidence="4">LIQ254RAFAR</strain>
    </source>
</reference>
<keyword evidence="5" id="KW-1185">Reference proteome</keyword>
<accession>A0AA43QKK6</accession>
<feature type="domain" description="PITH" evidence="3">
    <location>
        <begin position="27"/>
        <end position="212"/>
    </location>
</feature>
<name>A0AA43QKK6_9LECA</name>
<dbReference type="PANTHER" id="PTHR12175">
    <property type="entry name" value="AD039 HT014 THIOREDOXIN FAMILY TRP26"/>
    <property type="match status" value="1"/>
</dbReference>
<dbReference type="SUPFAM" id="SSF49785">
    <property type="entry name" value="Galactose-binding domain-like"/>
    <property type="match status" value="1"/>
</dbReference>
<dbReference type="EMBL" id="JAPUFD010000005">
    <property type="protein sequence ID" value="MDI1487344.1"/>
    <property type="molecule type" value="Genomic_DNA"/>
</dbReference>
<dbReference type="PANTHER" id="PTHR12175:SF1">
    <property type="entry name" value="PITH DOMAIN-CONTAINING PROTEIN 1"/>
    <property type="match status" value="1"/>
</dbReference>
<evidence type="ECO:0000256" key="2">
    <source>
        <dbReference type="SAM" id="MobiDB-lite"/>
    </source>
</evidence>
<dbReference type="Proteomes" id="UP001161017">
    <property type="component" value="Unassembled WGS sequence"/>
</dbReference>
<comment type="caution">
    <text evidence="4">The sequence shown here is derived from an EMBL/GenBank/DDBJ whole genome shotgun (WGS) entry which is preliminary data.</text>
</comment>
<dbReference type="InterPro" id="IPR045099">
    <property type="entry name" value="PITH1-like"/>
</dbReference>
<protein>
    <recommendedName>
        <fullName evidence="3">PITH domain-containing protein</fullName>
    </recommendedName>
</protein>
<dbReference type="PROSITE" id="PS51532">
    <property type="entry name" value="PITH"/>
    <property type="match status" value="1"/>
</dbReference>
<feature type="region of interest" description="Disordered" evidence="2">
    <location>
        <begin position="1"/>
        <end position="30"/>
    </location>
</feature>
<gene>
    <name evidence="4" type="ORF">OHK93_006613</name>
</gene>
<dbReference type="InterPro" id="IPR010400">
    <property type="entry name" value="PITH_dom"/>
</dbReference>
<evidence type="ECO:0000259" key="3">
    <source>
        <dbReference type="PROSITE" id="PS51532"/>
    </source>
</evidence>
<organism evidence="4 5">
    <name type="scientific">Ramalina farinacea</name>
    <dbReference type="NCBI Taxonomy" id="258253"/>
    <lineage>
        <taxon>Eukaryota</taxon>
        <taxon>Fungi</taxon>
        <taxon>Dikarya</taxon>
        <taxon>Ascomycota</taxon>
        <taxon>Pezizomycotina</taxon>
        <taxon>Lecanoromycetes</taxon>
        <taxon>OSLEUM clade</taxon>
        <taxon>Lecanoromycetidae</taxon>
        <taxon>Lecanorales</taxon>
        <taxon>Lecanorineae</taxon>
        <taxon>Ramalinaceae</taxon>
        <taxon>Ramalina</taxon>
    </lineage>
</organism>
<dbReference type="GO" id="GO:0005737">
    <property type="term" value="C:cytoplasm"/>
    <property type="evidence" value="ECO:0007669"/>
    <property type="project" value="UniProtKB-ARBA"/>
</dbReference>
<sequence length="233" mass="26398">MSHHQHDDHDHHHHHGGHDHHDGHDHSDETQPALQSLIYKQIEFDKIRTLNERDRDSGRSIVEKTWQQRLDADPELVSDADEQLIMFVPKRLAAQTQVPSSFAGVLKLHSILLRTSDSSSSPLTLKIYHNRDDLDFSSAADVSPTQTLQVSQTNEVQELPVKRASFGNVYSLTLFVEDNYGDDVSSLYWLGFKGDFTELNREPVEVLYEKAANPKDHELIAGLGDKNASRQGM</sequence>
<dbReference type="InterPro" id="IPR008979">
    <property type="entry name" value="Galactose-bd-like_sf"/>
</dbReference>
<comment type="similarity">
    <text evidence="1">Belongs to the PITHD1 family.</text>
</comment>
<evidence type="ECO:0000313" key="5">
    <source>
        <dbReference type="Proteomes" id="UP001161017"/>
    </source>
</evidence>
<dbReference type="GO" id="GO:0005634">
    <property type="term" value="C:nucleus"/>
    <property type="evidence" value="ECO:0007669"/>
    <property type="project" value="TreeGrafter"/>
</dbReference>
<dbReference type="Gene3D" id="2.60.120.470">
    <property type="entry name" value="PITH domain"/>
    <property type="match status" value="1"/>
</dbReference>
<dbReference type="Pfam" id="PF06201">
    <property type="entry name" value="PITH"/>
    <property type="match status" value="1"/>
</dbReference>